<feature type="domain" description="DUF4159" evidence="1">
    <location>
        <begin position="415"/>
        <end position="530"/>
    </location>
</feature>
<accession>A0A518DRU5</accession>
<keyword evidence="3" id="KW-1185">Reference proteome</keyword>
<sequence>MLGEATITALTAPTLLTNSLYRRRGFDENLSTSGIESRRMRRNLKGRRFLAGLLWTTLAGLAMSGSAAPANAADVTAKQVADAIDRGVVYLKGAQNRTDGSWPEWVGQPGGTTALCALALLNCGVPPEDEAIQKALRYLRTKEKPGMVYSVALQTMVFCAAEPNKDRLAIARNVQWLEATQISNGHAKGAWAYSSDFGRGDNSNSQFALLALHEAEKVGVKVKQQTWRLTLDYWLRNQHDDGSWSYTPDEAEDRATGSMTCAGISSLIIASGKVSGGDAVVADDRIQCCSPHGDDAPVERALQWMGRHFSVASVPAARGGAGTGYLLYYLYGMERVGRLSGRRFLGEHDWYRAGAELLIAHQDKLSGYWKGASHSETNPHIATAFALLFLGKGRRPVVIAPLIHSVEAGLFGPATRHGDWNQHRSAIQNLTQSVSRAWKRELSWHSIDMRAAKGQDLAQTPVLFLSGSEQLRFSPEQKQLLREYIDQGGFIFAEANCGGDGFDRDFRALIAELFPDSPLRLLPPDHPVWFADGPVDPAYVRPLWGVEACCRTSVVYCPESLTCRWELWKPERGAPGEDYPAVVAKDIAAGMAIGHNVLAYATNRNLKDKLDPSVDLARSDTGPLTRSTMVMPKLSHSGGSDDAPNAWPNILRLAEDQLKLNISPEHRMLAPTDPQLFDYPLLFMHGRRTFRFSPAARKQLREYLDRGGVLFVDSICGSEAFAQAFRAEMKAIFPEQELARLPADHPIFSDELHGYNLSRVTLRNPRERRVDERLAASLSDIEPRLEGIEIDGRLAVIFSPYDISCAMENSESLECKGYIKSDAAKIGVNVLLYGLLQ</sequence>
<dbReference type="CDD" id="cd00688">
    <property type="entry name" value="ISOPREN_C2_like"/>
    <property type="match status" value="1"/>
</dbReference>
<protein>
    <recommendedName>
        <fullName evidence="1">DUF4159 domain-containing protein</fullName>
    </recommendedName>
</protein>
<dbReference type="Pfam" id="PF13709">
    <property type="entry name" value="DUF4159"/>
    <property type="match status" value="2"/>
</dbReference>
<evidence type="ECO:0000313" key="2">
    <source>
        <dbReference type="EMBL" id="QDU94556.1"/>
    </source>
</evidence>
<proteinExistence type="predicted"/>
<feature type="domain" description="DUF4159" evidence="1">
    <location>
        <begin position="633"/>
        <end position="835"/>
    </location>
</feature>
<name>A0A518DRU5_9BACT</name>
<dbReference type="OrthoDB" id="220961at2"/>
<gene>
    <name evidence="2" type="ORF">Pla8534_23480</name>
</gene>
<dbReference type="SUPFAM" id="SSF48239">
    <property type="entry name" value="Terpenoid cyclases/Protein prenyltransferases"/>
    <property type="match status" value="1"/>
</dbReference>
<dbReference type="Gene3D" id="1.50.10.20">
    <property type="match status" value="2"/>
</dbReference>
<evidence type="ECO:0000259" key="1">
    <source>
        <dbReference type="Pfam" id="PF13709"/>
    </source>
</evidence>
<reference evidence="2 3" key="1">
    <citation type="submission" date="2019-02" db="EMBL/GenBank/DDBJ databases">
        <title>Deep-cultivation of Planctomycetes and their phenomic and genomic characterization uncovers novel biology.</title>
        <authorList>
            <person name="Wiegand S."/>
            <person name="Jogler M."/>
            <person name="Boedeker C."/>
            <person name="Pinto D."/>
            <person name="Vollmers J."/>
            <person name="Rivas-Marin E."/>
            <person name="Kohn T."/>
            <person name="Peeters S.H."/>
            <person name="Heuer A."/>
            <person name="Rast P."/>
            <person name="Oberbeckmann S."/>
            <person name="Bunk B."/>
            <person name="Jeske O."/>
            <person name="Meyerdierks A."/>
            <person name="Storesund J.E."/>
            <person name="Kallscheuer N."/>
            <person name="Luecker S."/>
            <person name="Lage O.M."/>
            <person name="Pohl T."/>
            <person name="Merkel B.J."/>
            <person name="Hornburger P."/>
            <person name="Mueller R.-W."/>
            <person name="Bruemmer F."/>
            <person name="Labrenz M."/>
            <person name="Spormann A.M."/>
            <person name="Op den Camp H."/>
            <person name="Overmann J."/>
            <person name="Amann R."/>
            <person name="Jetten M.S.M."/>
            <person name="Mascher T."/>
            <person name="Medema M.H."/>
            <person name="Devos D.P."/>
            <person name="Kaster A.-K."/>
            <person name="Ovreas L."/>
            <person name="Rohde M."/>
            <person name="Galperin M.Y."/>
            <person name="Jogler C."/>
        </authorList>
    </citation>
    <scope>NUCLEOTIDE SEQUENCE [LARGE SCALE GENOMIC DNA]</scope>
    <source>
        <strain evidence="2 3">Pla85_3_4</strain>
    </source>
</reference>
<dbReference type="Proteomes" id="UP000317648">
    <property type="component" value="Chromosome"/>
</dbReference>
<organism evidence="2 3">
    <name type="scientific">Lignipirellula cremea</name>
    <dbReference type="NCBI Taxonomy" id="2528010"/>
    <lineage>
        <taxon>Bacteria</taxon>
        <taxon>Pseudomonadati</taxon>
        <taxon>Planctomycetota</taxon>
        <taxon>Planctomycetia</taxon>
        <taxon>Pirellulales</taxon>
        <taxon>Pirellulaceae</taxon>
        <taxon>Lignipirellula</taxon>
    </lineage>
</organism>
<dbReference type="Gene3D" id="3.40.50.12140">
    <property type="entry name" value="Domain of unknown function DUF4159"/>
    <property type="match status" value="2"/>
</dbReference>
<dbReference type="EMBL" id="CP036433">
    <property type="protein sequence ID" value="QDU94556.1"/>
    <property type="molecule type" value="Genomic_DNA"/>
</dbReference>
<dbReference type="InterPro" id="IPR025297">
    <property type="entry name" value="DUF4159"/>
</dbReference>
<dbReference type="InterPro" id="IPR008930">
    <property type="entry name" value="Terpenoid_cyclase/PrenylTrfase"/>
</dbReference>
<dbReference type="KEGG" id="lcre:Pla8534_23480"/>
<evidence type="ECO:0000313" key="3">
    <source>
        <dbReference type="Proteomes" id="UP000317648"/>
    </source>
</evidence>
<dbReference type="AlphaFoldDB" id="A0A518DRU5"/>